<comment type="caution">
    <text evidence="1">The sequence shown here is derived from an EMBL/GenBank/DDBJ whole genome shotgun (WGS) entry which is preliminary data.</text>
</comment>
<name>A0ABU0UF45_9HYPH</name>
<dbReference type="RefSeq" id="WP_113265448.1">
    <property type="nucleotide sequence ID" value="NZ_JAUTBL010000001.1"/>
</dbReference>
<evidence type="ECO:0000313" key="1">
    <source>
        <dbReference type="EMBL" id="MDQ1183567.1"/>
    </source>
</evidence>
<keyword evidence="2" id="KW-1185">Reference proteome</keyword>
<dbReference type="Proteomes" id="UP001224781">
    <property type="component" value="Unassembled WGS sequence"/>
</dbReference>
<dbReference type="EMBL" id="JAUTBL010000001">
    <property type="protein sequence ID" value="MDQ1183567.1"/>
    <property type="molecule type" value="Genomic_DNA"/>
</dbReference>
<accession>A0ABU0UF45</accession>
<sequence>MTGMLPIIEILEDCETDAKRAQWLLHVPSFVFYRSQVDIRRVLRAAGFMQGVELLELELSLLLSTRDNDGQPPAQIAMTVNAMRGFMRSLVRKGGLQ</sequence>
<organism evidence="1 2">
    <name type="scientific">Agrobacterium larrymoorei</name>
    <dbReference type="NCBI Taxonomy" id="160699"/>
    <lineage>
        <taxon>Bacteria</taxon>
        <taxon>Pseudomonadati</taxon>
        <taxon>Pseudomonadota</taxon>
        <taxon>Alphaproteobacteria</taxon>
        <taxon>Hyphomicrobiales</taxon>
        <taxon>Rhizobiaceae</taxon>
        <taxon>Rhizobium/Agrobacterium group</taxon>
        <taxon>Agrobacterium</taxon>
    </lineage>
</organism>
<reference evidence="1 2" key="1">
    <citation type="submission" date="2023-07" db="EMBL/GenBank/DDBJ databases">
        <title>Functional and genomic diversity of the sorghum phyllosphere microbiome.</title>
        <authorList>
            <person name="Shade A."/>
        </authorList>
    </citation>
    <scope>NUCLEOTIDE SEQUENCE [LARGE SCALE GENOMIC DNA]</scope>
    <source>
        <strain evidence="1 2">SORGH_AS_1126</strain>
    </source>
</reference>
<protein>
    <submittedName>
        <fullName evidence="1">Uncharacterized protein</fullName>
    </submittedName>
</protein>
<gene>
    <name evidence="1" type="ORF">QE408_000689</name>
</gene>
<evidence type="ECO:0000313" key="2">
    <source>
        <dbReference type="Proteomes" id="UP001224781"/>
    </source>
</evidence>
<proteinExistence type="predicted"/>